<dbReference type="PANTHER" id="PTHR30572:SF18">
    <property type="entry name" value="ABC-TYPE MACROLIDE FAMILY EXPORT SYSTEM PERMEASE COMPONENT 2"/>
    <property type="match status" value="1"/>
</dbReference>
<dbReference type="InterPro" id="IPR003838">
    <property type="entry name" value="ABC3_permease_C"/>
</dbReference>
<dbReference type="RefSeq" id="WP_046347759.1">
    <property type="nucleotide sequence ID" value="NZ_BBWU01000021.1"/>
</dbReference>
<evidence type="ECO:0000259" key="7">
    <source>
        <dbReference type="Pfam" id="PF02687"/>
    </source>
</evidence>
<gene>
    <name evidence="9" type="ORF">SCH01S_21_01180</name>
</gene>
<comment type="caution">
    <text evidence="9">The sequence shown here is derived from an EMBL/GenBank/DDBJ whole genome shotgun (WGS) entry which is preliminary data.</text>
</comment>
<feature type="transmembrane region" description="Helical" evidence="6">
    <location>
        <begin position="298"/>
        <end position="319"/>
    </location>
</feature>
<dbReference type="PANTHER" id="PTHR30572">
    <property type="entry name" value="MEMBRANE COMPONENT OF TRANSPORTER-RELATED"/>
    <property type="match status" value="1"/>
</dbReference>
<feature type="transmembrane region" description="Helical" evidence="6">
    <location>
        <begin position="804"/>
        <end position="824"/>
    </location>
</feature>
<organism evidence="9 10">
    <name type="scientific">Sphingomonas changbaiensis NBRC 104936</name>
    <dbReference type="NCBI Taxonomy" id="1219043"/>
    <lineage>
        <taxon>Bacteria</taxon>
        <taxon>Pseudomonadati</taxon>
        <taxon>Pseudomonadota</taxon>
        <taxon>Alphaproteobacteria</taxon>
        <taxon>Sphingomonadales</taxon>
        <taxon>Sphingomonadaceae</taxon>
        <taxon>Sphingomonas</taxon>
    </lineage>
</organism>
<feature type="domain" description="ABC3 transporter permease C-terminal" evidence="7">
    <location>
        <begin position="718"/>
        <end position="831"/>
    </location>
</feature>
<keyword evidence="3 6" id="KW-0812">Transmembrane</keyword>
<evidence type="ECO:0000256" key="5">
    <source>
        <dbReference type="ARBA" id="ARBA00023136"/>
    </source>
</evidence>
<dbReference type="Proteomes" id="UP000033202">
    <property type="component" value="Unassembled WGS sequence"/>
</dbReference>
<dbReference type="GO" id="GO:0022857">
    <property type="term" value="F:transmembrane transporter activity"/>
    <property type="evidence" value="ECO:0007669"/>
    <property type="project" value="TreeGrafter"/>
</dbReference>
<evidence type="ECO:0000259" key="8">
    <source>
        <dbReference type="Pfam" id="PF12704"/>
    </source>
</evidence>
<dbReference type="PROSITE" id="PS51257">
    <property type="entry name" value="PROKAR_LIPOPROTEIN"/>
    <property type="match status" value="1"/>
</dbReference>
<evidence type="ECO:0000256" key="1">
    <source>
        <dbReference type="ARBA" id="ARBA00004651"/>
    </source>
</evidence>
<sequence>MWRNYLTVGLRALTKNRVYAAINIVGLALGLAACVMILLYVRYETSYDEWMPGADQAFQLQTNYKATAQGGEEMHLQVSAIAAGRALLKDYPEPVEKLVWVRGFAPIVIQDGEAGQIKNLRMTDGNLFEILKVPFVRGSAATALPDTHSIALSESEAKKRFGNRDPIGQTLTIVDNTGNVDYKVTGVFRDWPKHSSFTADAVARFDLNTQFSDRPQALTSWNTQQGWNYVRLRSPDDAAFINSRMDAWKKRNIPDEVVGGQKTNAGDVQDYRLVNVRDVHLGQAQNAPVTPGNDHRTVITFGVIALLVLGIACVNFTNLTTARASQRAREVALRKVLGASRGQLIVQFLGESILVALVAMVIALAIIELVLPAFNAFLGSDIQLHYLGSGGVLLPLVGLVVLVGVIAGLYPAFYLARFEPAKILKANKSSADAQGSGRLRNVLVVAQFAVSIGLIICTAVIYSQTAYARTMDVGYRRDGLLQVGNLGYRGVDGRDQAVTEQIRRIPGVQAAARTQIAVDPDSNSITRVYFPGGTQSVDLGDYSIEPGFFEAMGMKVLAGRGFSEAQGRDDITTPEQSDPGRAAALQALAQRGANVVITLEAARRLGFHSPQEAIGKQFQADMLPSEYGLLPVTIVGVVTDARFRSVREPLQPIIYTMRRNGFETIAVRFSGDPSAIRGQVEKIWKRNIPQVPFQARFAEDIVREQYDREAARAQIFATFAMLAVVIGCLGLFGLAAFTAERRTKEIGIRKVLGARSRDIVQLLVWQFTRPVIIANLIAWPIAWWLMRDWLNKFDTRITLGPTPFVLAGLLALVIAIGTIAAHAIKVASANPIRALRYE</sequence>
<dbReference type="EMBL" id="BBWU01000021">
    <property type="protein sequence ID" value="GAO38931.1"/>
    <property type="molecule type" value="Genomic_DNA"/>
</dbReference>
<evidence type="ECO:0000313" key="10">
    <source>
        <dbReference type="Proteomes" id="UP000033202"/>
    </source>
</evidence>
<feature type="domain" description="MacB-like periplasmic core" evidence="8">
    <location>
        <begin position="449"/>
        <end position="642"/>
    </location>
</feature>
<evidence type="ECO:0000256" key="6">
    <source>
        <dbReference type="SAM" id="Phobius"/>
    </source>
</evidence>
<dbReference type="AlphaFoldDB" id="A0A0E9MNE4"/>
<protein>
    <submittedName>
        <fullName evidence="9">Putative ABC transporter permease protein</fullName>
    </submittedName>
</protein>
<keyword evidence="4 6" id="KW-1133">Transmembrane helix</keyword>
<dbReference type="InterPro" id="IPR025857">
    <property type="entry name" value="MacB_PCD"/>
</dbReference>
<dbReference type="Pfam" id="PF02687">
    <property type="entry name" value="FtsX"/>
    <property type="match status" value="2"/>
</dbReference>
<dbReference type="OrthoDB" id="9770036at2"/>
<keyword evidence="5 6" id="KW-0472">Membrane</keyword>
<evidence type="ECO:0000256" key="2">
    <source>
        <dbReference type="ARBA" id="ARBA00022475"/>
    </source>
</evidence>
<name>A0A0E9MNE4_9SPHN</name>
<feature type="transmembrane region" description="Helical" evidence="6">
    <location>
        <begin position="20"/>
        <end position="41"/>
    </location>
</feature>
<evidence type="ECO:0000313" key="9">
    <source>
        <dbReference type="EMBL" id="GAO38931.1"/>
    </source>
</evidence>
<feature type="transmembrane region" description="Helical" evidence="6">
    <location>
        <begin position="759"/>
        <end position="784"/>
    </location>
</feature>
<feature type="transmembrane region" description="Helical" evidence="6">
    <location>
        <begin position="391"/>
        <end position="416"/>
    </location>
</feature>
<feature type="transmembrane region" description="Helical" evidence="6">
    <location>
        <begin position="344"/>
        <end position="371"/>
    </location>
</feature>
<reference evidence="9 10" key="1">
    <citation type="submission" date="2015-04" db="EMBL/GenBank/DDBJ databases">
        <title>Whole genome shotgun sequence of Sphingomonas changbaiensis NBRC 104936.</title>
        <authorList>
            <person name="Katano-Makiyama Y."/>
            <person name="Hosoyama A."/>
            <person name="Hashimoto M."/>
            <person name="Noguchi M."/>
            <person name="Tsuchikane K."/>
            <person name="Ohji S."/>
            <person name="Yamazoe A."/>
            <person name="Ichikawa N."/>
            <person name="Kimura A."/>
            <person name="Fujita N."/>
        </authorList>
    </citation>
    <scope>NUCLEOTIDE SEQUENCE [LARGE SCALE GENOMIC DNA]</scope>
    <source>
        <strain evidence="9 10">NBRC 104936</strain>
    </source>
</reference>
<keyword evidence="2" id="KW-1003">Cell membrane</keyword>
<dbReference type="STRING" id="1219043.SCH01S_21_01180"/>
<feature type="transmembrane region" description="Helical" evidence="6">
    <location>
        <begin position="715"/>
        <end position="738"/>
    </location>
</feature>
<evidence type="ECO:0000256" key="4">
    <source>
        <dbReference type="ARBA" id="ARBA00022989"/>
    </source>
</evidence>
<evidence type="ECO:0000256" key="3">
    <source>
        <dbReference type="ARBA" id="ARBA00022692"/>
    </source>
</evidence>
<proteinExistence type="predicted"/>
<comment type="subcellular location">
    <subcellularLocation>
        <location evidence="1">Cell membrane</location>
        <topology evidence="1">Multi-pass membrane protein</topology>
    </subcellularLocation>
</comment>
<keyword evidence="10" id="KW-1185">Reference proteome</keyword>
<feature type="domain" description="ABC3 transporter permease C-terminal" evidence="7">
    <location>
        <begin position="303"/>
        <end position="420"/>
    </location>
</feature>
<dbReference type="Pfam" id="PF12704">
    <property type="entry name" value="MacB_PCD"/>
    <property type="match status" value="2"/>
</dbReference>
<dbReference type="InterPro" id="IPR050250">
    <property type="entry name" value="Macrolide_Exporter_MacB"/>
</dbReference>
<feature type="transmembrane region" description="Helical" evidence="6">
    <location>
        <begin position="442"/>
        <end position="462"/>
    </location>
</feature>
<dbReference type="GO" id="GO:0005886">
    <property type="term" value="C:plasma membrane"/>
    <property type="evidence" value="ECO:0007669"/>
    <property type="project" value="UniProtKB-SubCell"/>
</dbReference>
<accession>A0A0E9MNE4</accession>
<feature type="domain" description="MacB-like periplasmic core" evidence="8">
    <location>
        <begin position="21"/>
        <end position="241"/>
    </location>
</feature>